<reference evidence="5" key="1">
    <citation type="submission" date="2020-03" db="EMBL/GenBank/DDBJ databases">
        <title>Evolution of repeat sequences and sex chromosomes of tilapia species revealed by chromosome-level genomes.</title>
        <authorList>
            <person name="Xu L."/>
            <person name="Tao W."/>
            <person name="Wang D."/>
            <person name="Zhou Q."/>
        </authorList>
    </citation>
    <scope>NUCLEOTIDE SEQUENCE [LARGE SCALE GENOMIC DNA]</scope>
    <source>
        <strain evidence="5">Israel</strain>
    </source>
</reference>
<feature type="compositionally biased region" description="Polar residues" evidence="2">
    <location>
        <begin position="1"/>
        <end position="23"/>
    </location>
</feature>
<proteinExistence type="predicted"/>
<accession>A0AAZ1Y3P2</accession>
<keyword evidence="5" id="KW-1185">Reference proteome</keyword>
<feature type="coiled-coil region" evidence="1">
    <location>
        <begin position="610"/>
        <end position="640"/>
    </location>
</feature>
<feature type="region of interest" description="Disordered" evidence="2">
    <location>
        <begin position="1"/>
        <end position="53"/>
    </location>
</feature>
<reference evidence="4" key="2">
    <citation type="submission" date="2025-08" db="UniProtKB">
        <authorList>
            <consortium name="Ensembl"/>
        </authorList>
    </citation>
    <scope>IDENTIFICATION</scope>
</reference>
<dbReference type="PANTHER" id="PTHR47308:SF1">
    <property type="entry name" value="NUCLEAR GTPASE SLIP-GC"/>
    <property type="match status" value="1"/>
</dbReference>
<dbReference type="Proteomes" id="UP000472276">
    <property type="component" value="Unassembled WGS sequence"/>
</dbReference>
<dbReference type="InterPro" id="IPR027417">
    <property type="entry name" value="P-loop_NTPase"/>
</dbReference>
<protein>
    <recommendedName>
        <fullName evidence="3">Dynamin N-terminal domain-containing protein</fullName>
    </recommendedName>
</protein>
<dbReference type="Ensembl" id="ENSOABT00000081059.1">
    <property type="protein sequence ID" value="ENSOABP00000074414.1"/>
    <property type="gene ID" value="ENSOABG00000001897.2"/>
</dbReference>
<dbReference type="InterPro" id="IPR045063">
    <property type="entry name" value="Dynamin_N"/>
</dbReference>
<evidence type="ECO:0000256" key="2">
    <source>
        <dbReference type="SAM" id="MobiDB-lite"/>
    </source>
</evidence>
<dbReference type="Gene3D" id="3.40.50.300">
    <property type="entry name" value="P-loop containing nucleotide triphosphate hydrolases"/>
    <property type="match status" value="1"/>
</dbReference>
<organism evidence="4 5">
    <name type="scientific">Oreochromis aureus</name>
    <name type="common">Israeli tilapia</name>
    <name type="synonym">Chromis aureus</name>
    <dbReference type="NCBI Taxonomy" id="47969"/>
    <lineage>
        <taxon>Eukaryota</taxon>
        <taxon>Metazoa</taxon>
        <taxon>Chordata</taxon>
        <taxon>Craniata</taxon>
        <taxon>Vertebrata</taxon>
        <taxon>Euteleostomi</taxon>
        <taxon>Actinopterygii</taxon>
        <taxon>Neopterygii</taxon>
        <taxon>Teleostei</taxon>
        <taxon>Neoteleostei</taxon>
        <taxon>Acanthomorphata</taxon>
        <taxon>Ovalentaria</taxon>
        <taxon>Cichlomorphae</taxon>
        <taxon>Cichliformes</taxon>
        <taxon>Cichlidae</taxon>
        <taxon>African cichlids</taxon>
        <taxon>Pseudocrenilabrinae</taxon>
        <taxon>Oreochromini</taxon>
        <taxon>Oreochromis</taxon>
    </lineage>
</organism>
<name>A0AAZ1Y3P2_OREAU</name>
<dbReference type="AlphaFoldDB" id="A0AAZ1Y3P2"/>
<evidence type="ECO:0000313" key="4">
    <source>
        <dbReference type="Ensembl" id="ENSOABP00000074414.1"/>
    </source>
</evidence>
<reference evidence="4" key="3">
    <citation type="submission" date="2025-09" db="UniProtKB">
        <authorList>
            <consortium name="Ensembl"/>
        </authorList>
    </citation>
    <scope>IDENTIFICATION</scope>
</reference>
<feature type="domain" description="Dynamin N-terminal" evidence="3">
    <location>
        <begin position="97"/>
        <end position="337"/>
    </location>
</feature>
<keyword evidence="1" id="KW-0175">Coiled coil</keyword>
<dbReference type="PANTHER" id="PTHR47308">
    <property type="entry name" value="NUCLEAR GTPASE SLIP-GC"/>
    <property type="match status" value="1"/>
</dbReference>
<dbReference type="InterPro" id="IPR053082">
    <property type="entry name" value="Nuclear_GTPase_SLIP-GC"/>
</dbReference>
<dbReference type="Pfam" id="PF00350">
    <property type="entry name" value="Dynamin_N"/>
    <property type="match status" value="1"/>
</dbReference>
<gene>
    <name evidence="4" type="primary">WDR48</name>
</gene>
<evidence type="ECO:0000313" key="5">
    <source>
        <dbReference type="Proteomes" id="UP000472276"/>
    </source>
</evidence>
<evidence type="ECO:0000256" key="1">
    <source>
        <dbReference type="SAM" id="Coils"/>
    </source>
</evidence>
<sequence length="751" mass="85192">MEEQNTSQEMDSLATQVVPSTSNKGKRKSNPQGKSSKQPAAKQKRVSTPGKNSEAMILPDIKAIMEEVTARLQVQNELSAFLKKKITELDKDKRVQIGVFGETGAGKSSLINAIIDEENLLPSSDECTSACTSVIIKVEASVDDKYQALIEFLKTEEWNDELWYLLQSAGDKNNEETADDDDDDDDDDDSNDYIENKLSALYGEEWKKNSFKDLTEKKCFSDIHELLKSGTKTFTCKTAMDLSGKLTPYTMNSPLPSQSKTRKGKRYYWPIVKCVTVKVPNKDLLQHVTLVDLPGSGDCNKSRDEMWKRIVGDCCVVWIVTEIKRAASKETAWKILSRVSRFIGNGGECQLICFICSKSDTTGISHGRLPGEVHKLIVNRNTQAKEQVKQKIKNKKKPFSDNCFEVFTVSSREFLQKEHLDPEETEIPKLQRLLKNLNNLHSETKNYVSGAFTILSLIQDAKHKKAGDKNENVCAELKNTLGCKYEQIKKEIEEVYKTFEKCLSKGVENSKKEDENKLKKLLDKEDGRGFHRTLKSVVEGGGVHKTRKEINFNVELASCLTNSIDEKFSKIFPCASWSDTIRINPAVTYKPFNGSISAFSLGTDLLTTEYKDLKLQLDFLKMEEEKIKEKLNETIRIEKKMIYNSLLETIETKMKECYEEAAKCGGNGKLQDMKTIIKSHVRSNKEMYEEAKNAMLEKVDALKRTILEDLENAMTESIEFSLRTDNNSLPDVSEELERVTKHHDELLSSQH</sequence>
<dbReference type="SUPFAM" id="SSF52540">
    <property type="entry name" value="P-loop containing nucleoside triphosphate hydrolases"/>
    <property type="match status" value="1"/>
</dbReference>
<evidence type="ECO:0000259" key="3">
    <source>
        <dbReference type="Pfam" id="PF00350"/>
    </source>
</evidence>
<dbReference type="GO" id="GO:0003924">
    <property type="term" value="F:GTPase activity"/>
    <property type="evidence" value="ECO:0007669"/>
    <property type="project" value="TreeGrafter"/>
</dbReference>